<dbReference type="KEGG" id="uam:UABAM_00779"/>
<reference evidence="1 2" key="1">
    <citation type="submission" date="2019-08" db="EMBL/GenBank/DDBJ databases">
        <title>Complete genome sequence of Candidatus Uab amorphum.</title>
        <authorList>
            <person name="Shiratori T."/>
            <person name="Suzuki S."/>
            <person name="Kakizawa Y."/>
            <person name="Ishida K."/>
        </authorList>
    </citation>
    <scope>NUCLEOTIDE SEQUENCE [LARGE SCALE GENOMIC DNA]</scope>
    <source>
        <strain evidence="1 2">SRT547</strain>
    </source>
</reference>
<protein>
    <recommendedName>
        <fullName evidence="3">Esterase</fullName>
    </recommendedName>
</protein>
<sequence length="362" mass="42032">MEKVRFFFRTILQKLKYNEWGKEGHLLLFDPRHYKSKYVKKTPTIIVYLPPDYYLGIHRYPVLYAHDGQNLFDEKTSFVGEWHLDDNINALIAQKLLKGIIVVGIYNTGEQRIYDYTPTQSNCKYGNNEGGHLREYAKFIVEELKPFIDKKFRTLRSRQHTGLMGSSLGGLASFYILGWYPKVFSKAACLSPSFWWDHVRVVKDIQDGSLVFPKDSKIYIDGGWLEGDDEGNMVWFMREVYVALKELGLQDFYNIFYHEDPQGMHNESAWARRGKMPITYLYGKFCDKVRELSYALNPKNNMHVIPIAQLAHEMNFTALEAEMTTNNSEIAIVDNGTVQIKKPGHDFKVHIAFADKNITVPE</sequence>
<evidence type="ECO:0000313" key="2">
    <source>
        <dbReference type="Proteomes" id="UP000326354"/>
    </source>
</evidence>
<dbReference type="PANTHER" id="PTHR48098:SF6">
    <property type="entry name" value="FERRI-BACILLIBACTIN ESTERASE BESA"/>
    <property type="match status" value="1"/>
</dbReference>
<evidence type="ECO:0000313" key="1">
    <source>
        <dbReference type="EMBL" id="BBM82436.1"/>
    </source>
</evidence>
<dbReference type="EMBL" id="AP019860">
    <property type="protein sequence ID" value="BBM82436.1"/>
    <property type="molecule type" value="Genomic_DNA"/>
</dbReference>
<name>A0A5S9IJ73_UABAM</name>
<keyword evidence="2" id="KW-1185">Reference proteome</keyword>
<dbReference type="Proteomes" id="UP000326354">
    <property type="component" value="Chromosome"/>
</dbReference>
<dbReference type="OrthoDB" id="9777383at2"/>
<dbReference type="Gene3D" id="3.40.50.1820">
    <property type="entry name" value="alpha/beta hydrolase"/>
    <property type="match status" value="1"/>
</dbReference>
<dbReference type="InterPro" id="IPR029058">
    <property type="entry name" value="AB_hydrolase_fold"/>
</dbReference>
<dbReference type="PANTHER" id="PTHR48098">
    <property type="entry name" value="ENTEROCHELIN ESTERASE-RELATED"/>
    <property type="match status" value="1"/>
</dbReference>
<dbReference type="AlphaFoldDB" id="A0A5S9IJ73"/>
<proteinExistence type="predicted"/>
<dbReference type="Pfam" id="PF00756">
    <property type="entry name" value="Esterase"/>
    <property type="match status" value="1"/>
</dbReference>
<organism evidence="1 2">
    <name type="scientific">Uabimicrobium amorphum</name>
    <dbReference type="NCBI Taxonomy" id="2596890"/>
    <lineage>
        <taxon>Bacteria</taxon>
        <taxon>Pseudomonadati</taxon>
        <taxon>Planctomycetota</taxon>
        <taxon>Candidatus Uabimicrobiia</taxon>
        <taxon>Candidatus Uabimicrobiales</taxon>
        <taxon>Candidatus Uabimicrobiaceae</taxon>
        <taxon>Candidatus Uabimicrobium</taxon>
    </lineage>
</organism>
<dbReference type="InterPro" id="IPR050583">
    <property type="entry name" value="Mycobacterial_A85_antigen"/>
</dbReference>
<dbReference type="InterPro" id="IPR000801">
    <property type="entry name" value="Esterase-like"/>
</dbReference>
<accession>A0A5S9IJ73</accession>
<dbReference type="SUPFAM" id="SSF53474">
    <property type="entry name" value="alpha/beta-Hydrolases"/>
    <property type="match status" value="1"/>
</dbReference>
<dbReference type="RefSeq" id="WP_151966681.1">
    <property type="nucleotide sequence ID" value="NZ_AP019860.1"/>
</dbReference>
<evidence type="ECO:0008006" key="3">
    <source>
        <dbReference type="Google" id="ProtNLM"/>
    </source>
</evidence>
<gene>
    <name evidence="1" type="ORF">UABAM_00779</name>
</gene>